<dbReference type="InterPro" id="IPR024320">
    <property type="entry name" value="LPG_synthase_C"/>
</dbReference>
<protein>
    <recommendedName>
        <fullName evidence="1">Phosphatidylglycerol lysyltransferase C-terminal domain-containing protein</fullName>
    </recommendedName>
</protein>
<dbReference type="SUPFAM" id="SSF55729">
    <property type="entry name" value="Acyl-CoA N-acyltransferases (Nat)"/>
    <property type="match status" value="2"/>
</dbReference>
<dbReference type="InterPro" id="IPR016181">
    <property type="entry name" value="Acyl_CoA_acyltransferase"/>
</dbReference>
<dbReference type="PANTHER" id="PTHR41373">
    <property type="entry name" value="DUF2156 DOMAIN-CONTAINING PROTEIN"/>
    <property type="match status" value="1"/>
</dbReference>
<dbReference type="EMBL" id="FMJE01000004">
    <property type="protein sequence ID" value="SCM82006.1"/>
    <property type="molecule type" value="Genomic_DNA"/>
</dbReference>
<dbReference type="PANTHER" id="PTHR41373:SF1">
    <property type="entry name" value="PHOSPHATIDYLGLYCEROL LYSYLTRANSFERASE C-TERMINAL DOMAIN-CONTAINING PROTEIN"/>
    <property type="match status" value="1"/>
</dbReference>
<dbReference type="Gene3D" id="3.40.630.30">
    <property type="match status" value="1"/>
</dbReference>
<name>A0A212LWW8_9FIRM</name>
<evidence type="ECO:0000313" key="2">
    <source>
        <dbReference type="EMBL" id="SCM82006.1"/>
    </source>
</evidence>
<gene>
    <name evidence="2" type="ORF">KL86SPO_40491</name>
</gene>
<accession>A0A212LWW8</accession>
<feature type="domain" description="Phosphatidylglycerol lysyltransferase C-terminal" evidence="1">
    <location>
        <begin position="18"/>
        <end position="284"/>
    </location>
</feature>
<dbReference type="PIRSF" id="PIRSF018688">
    <property type="entry name" value="UCP018688"/>
    <property type="match status" value="1"/>
</dbReference>
<dbReference type="InterPro" id="IPR016732">
    <property type="entry name" value="UCP018688"/>
</dbReference>
<dbReference type="AlphaFoldDB" id="A0A212LWW8"/>
<dbReference type="RefSeq" id="WP_233138622.1">
    <property type="nucleotide sequence ID" value="NZ_LT608335.1"/>
</dbReference>
<evidence type="ECO:0000259" key="1">
    <source>
        <dbReference type="Pfam" id="PF09924"/>
    </source>
</evidence>
<reference evidence="2" key="1">
    <citation type="submission" date="2016-08" db="EMBL/GenBank/DDBJ databases">
        <authorList>
            <person name="Seilhamer J.J."/>
        </authorList>
    </citation>
    <scope>NUCLEOTIDE SEQUENCE</scope>
    <source>
        <strain evidence="2">86</strain>
    </source>
</reference>
<dbReference type="Pfam" id="PF09924">
    <property type="entry name" value="LPG_synthase_C"/>
    <property type="match status" value="1"/>
</dbReference>
<organism evidence="2">
    <name type="scientific">uncultured Sporomusa sp</name>
    <dbReference type="NCBI Taxonomy" id="307249"/>
    <lineage>
        <taxon>Bacteria</taxon>
        <taxon>Bacillati</taxon>
        <taxon>Bacillota</taxon>
        <taxon>Negativicutes</taxon>
        <taxon>Selenomonadales</taxon>
        <taxon>Sporomusaceae</taxon>
        <taxon>Sporomusa</taxon>
        <taxon>environmental samples</taxon>
    </lineage>
</organism>
<proteinExistence type="predicted"/>
<sequence length="288" mass="33947">MAQKPFFDKCFTQRRYENAHFNFTNLFMWRNIYSIRWAEQDGYLILQAEYDNHRFMLQPIGPDQGVEAVLEKMAAYCAAESRPFVLRGVEKFMVDIIEKWRPGQFTLTSERDNFDYVYNSKDLIELKGRKYHGKKNHINSFYRNYSNYQYFPLTAEWAPKCIESEMEWCKKKGCDEDAHLRGERDAVIEVLTHWDELKLTGGLLLISGKVEAFTFGEQLNSDTAVIHVEKANPDIRGVYPVINQKFCATAWQHLSFINREEDMGIEGLRKAKESYYPVKMTEKFNIVF</sequence>